<comment type="caution">
    <text evidence="1">The sequence shown here is derived from an EMBL/GenBank/DDBJ whole genome shotgun (WGS) entry which is preliminary data.</text>
</comment>
<proteinExistence type="predicted"/>
<protein>
    <submittedName>
        <fullName evidence="1">Uncharacterized protein</fullName>
    </submittedName>
</protein>
<evidence type="ECO:0000313" key="2">
    <source>
        <dbReference type="Proteomes" id="UP000499080"/>
    </source>
</evidence>
<organism evidence="1 2">
    <name type="scientific">Araneus ventricosus</name>
    <name type="common">Orbweaver spider</name>
    <name type="synonym">Epeira ventricosa</name>
    <dbReference type="NCBI Taxonomy" id="182803"/>
    <lineage>
        <taxon>Eukaryota</taxon>
        <taxon>Metazoa</taxon>
        <taxon>Ecdysozoa</taxon>
        <taxon>Arthropoda</taxon>
        <taxon>Chelicerata</taxon>
        <taxon>Arachnida</taxon>
        <taxon>Araneae</taxon>
        <taxon>Araneomorphae</taxon>
        <taxon>Entelegynae</taxon>
        <taxon>Araneoidea</taxon>
        <taxon>Araneidae</taxon>
        <taxon>Araneus</taxon>
    </lineage>
</organism>
<feature type="non-terminal residue" evidence="1">
    <location>
        <position position="112"/>
    </location>
</feature>
<dbReference type="Proteomes" id="UP000499080">
    <property type="component" value="Unassembled WGS sequence"/>
</dbReference>
<dbReference type="AlphaFoldDB" id="A0A4Y2IMR7"/>
<evidence type="ECO:0000313" key="1">
    <source>
        <dbReference type="EMBL" id="GBM78934.1"/>
    </source>
</evidence>
<gene>
    <name evidence="1" type="ORF">AVEN_26731_1</name>
</gene>
<reference evidence="1 2" key="1">
    <citation type="journal article" date="2019" name="Sci. Rep.">
        <title>Orb-weaving spider Araneus ventricosus genome elucidates the spidroin gene catalogue.</title>
        <authorList>
            <person name="Kono N."/>
            <person name="Nakamura H."/>
            <person name="Ohtoshi R."/>
            <person name="Moran D.A.P."/>
            <person name="Shinohara A."/>
            <person name="Yoshida Y."/>
            <person name="Fujiwara M."/>
            <person name="Mori M."/>
            <person name="Tomita M."/>
            <person name="Arakawa K."/>
        </authorList>
    </citation>
    <scope>NUCLEOTIDE SEQUENCE [LARGE SCALE GENOMIC DNA]</scope>
</reference>
<accession>A0A4Y2IMR7</accession>
<dbReference type="EMBL" id="BGPR01002787">
    <property type="protein sequence ID" value="GBM78934.1"/>
    <property type="molecule type" value="Genomic_DNA"/>
</dbReference>
<name>A0A4Y2IMR7_ARAVE</name>
<sequence>MSGSKPTPDLCQNRVWDQQLLRKRGINEPATLKSRDCDFGTGLVILIQGHMTRTTPEPAPSFTNFHVHFWPERGRLILDVRLQANAGSMSKSGNGNFRKRGERKNLQLWEKL</sequence>
<keyword evidence="2" id="KW-1185">Reference proteome</keyword>